<dbReference type="Gene3D" id="1.20.58.220">
    <property type="entry name" value="Phosphate transport system protein phou homolog 2, domain 2"/>
    <property type="match status" value="1"/>
</dbReference>
<dbReference type="GO" id="GO:0030643">
    <property type="term" value="P:intracellular phosphate ion homeostasis"/>
    <property type="evidence" value="ECO:0007669"/>
    <property type="project" value="InterPro"/>
</dbReference>
<evidence type="ECO:0000313" key="2">
    <source>
        <dbReference type="EMBL" id="SVB74443.1"/>
    </source>
</evidence>
<organism evidence="2">
    <name type="scientific">marine metagenome</name>
    <dbReference type="NCBI Taxonomy" id="408172"/>
    <lineage>
        <taxon>unclassified sequences</taxon>
        <taxon>metagenomes</taxon>
        <taxon>ecological metagenomes</taxon>
    </lineage>
</organism>
<reference evidence="2" key="1">
    <citation type="submission" date="2018-05" db="EMBL/GenBank/DDBJ databases">
        <authorList>
            <person name="Lanie J.A."/>
            <person name="Ng W.-L."/>
            <person name="Kazmierczak K.M."/>
            <person name="Andrzejewski T.M."/>
            <person name="Davidsen T.M."/>
            <person name="Wayne K.J."/>
            <person name="Tettelin H."/>
            <person name="Glass J.I."/>
            <person name="Rusch D."/>
            <person name="Podicherti R."/>
            <person name="Tsui H.-C.T."/>
            <person name="Winkler M.E."/>
        </authorList>
    </citation>
    <scope>NUCLEOTIDE SEQUENCE</scope>
</reference>
<feature type="non-terminal residue" evidence="2">
    <location>
        <position position="152"/>
    </location>
</feature>
<proteinExistence type="predicted"/>
<dbReference type="InterPro" id="IPR038078">
    <property type="entry name" value="PhoU-like_sf"/>
</dbReference>
<protein>
    <recommendedName>
        <fullName evidence="1">PhoU domain-containing protein</fullName>
    </recommendedName>
</protein>
<dbReference type="Pfam" id="PF01895">
    <property type="entry name" value="PhoU"/>
    <property type="match status" value="1"/>
</dbReference>
<feature type="domain" description="PhoU" evidence="1">
    <location>
        <begin position="1"/>
        <end position="85"/>
    </location>
</feature>
<dbReference type="InterPro" id="IPR026022">
    <property type="entry name" value="PhoU_dom"/>
</dbReference>
<gene>
    <name evidence="2" type="ORF">METZ01_LOCUS227297</name>
</gene>
<dbReference type="SUPFAM" id="SSF109755">
    <property type="entry name" value="PhoU-like"/>
    <property type="match status" value="1"/>
</dbReference>
<dbReference type="PANTHER" id="PTHR42930:SF3">
    <property type="entry name" value="PHOSPHATE-SPECIFIC TRANSPORT SYSTEM ACCESSORY PROTEIN PHOU"/>
    <property type="match status" value="1"/>
</dbReference>
<sequence length="152" mass="17190">MLDIDQEMFGQAVESLRHSDDSADARDAILARDKEVDEFEQEVRRKVLTHCSVRAGSDLTGSMMLVTIVIDIERIGDYTKNIVELARSYPSRLEAGPLEDDLQRIEATVTSNFDLTRKAIENSDEEMANQVLTETKWISKLCDDRVRDLVAA</sequence>
<dbReference type="GO" id="GO:0045936">
    <property type="term" value="P:negative regulation of phosphate metabolic process"/>
    <property type="evidence" value="ECO:0007669"/>
    <property type="project" value="InterPro"/>
</dbReference>
<dbReference type="PANTHER" id="PTHR42930">
    <property type="entry name" value="PHOSPHATE-SPECIFIC TRANSPORT SYSTEM ACCESSORY PROTEIN PHOU"/>
    <property type="match status" value="1"/>
</dbReference>
<dbReference type="EMBL" id="UINC01055496">
    <property type="protein sequence ID" value="SVB74443.1"/>
    <property type="molecule type" value="Genomic_DNA"/>
</dbReference>
<name>A0A382GIH7_9ZZZZ</name>
<dbReference type="AlphaFoldDB" id="A0A382GIH7"/>
<dbReference type="InterPro" id="IPR028366">
    <property type="entry name" value="PhoU"/>
</dbReference>
<accession>A0A382GIH7</accession>
<evidence type="ECO:0000259" key="1">
    <source>
        <dbReference type="Pfam" id="PF01895"/>
    </source>
</evidence>